<organism evidence="1 2">
    <name type="scientific">Panagrolaimus sp. JU765</name>
    <dbReference type="NCBI Taxonomy" id="591449"/>
    <lineage>
        <taxon>Eukaryota</taxon>
        <taxon>Metazoa</taxon>
        <taxon>Ecdysozoa</taxon>
        <taxon>Nematoda</taxon>
        <taxon>Chromadorea</taxon>
        <taxon>Rhabditida</taxon>
        <taxon>Tylenchina</taxon>
        <taxon>Panagrolaimomorpha</taxon>
        <taxon>Panagrolaimoidea</taxon>
        <taxon>Panagrolaimidae</taxon>
        <taxon>Panagrolaimus</taxon>
    </lineage>
</organism>
<evidence type="ECO:0000313" key="1">
    <source>
        <dbReference type="Proteomes" id="UP000887576"/>
    </source>
</evidence>
<reference evidence="2" key="1">
    <citation type="submission" date="2022-11" db="UniProtKB">
        <authorList>
            <consortium name="WormBaseParasite"/>
        </authorList>
    </citation>
    <scope>IDENTIFICATION</scope>
</reference>
<sequence length="253" mass="28911">MIFPNKISLIFRSVPVLSSHFQKSKPKMYVFGYGSLLWYTDFPFVEAIPGVVPGYARRFWQLSPDHRGNELSPGRVVTLIPDATSQTWGLAYKVPDEAIESTFAYLNFRERAGYRCEQVQFYPDNGGEPFLLHVYISLEGVDNPYYTGPTEMEEIVSTIVKSRGKSGSNLEYALRLAHCQRKMAPHIQDDHLFELEKKLLEACIRMQVEDNILRLLGYDLPYLTAAAEKCHVEDLLPVMPLRRLELTSESARG</sequence>
<protein>
    <submittedName>
        <fullName evidence="2">Gamma-glutamylcyclotransferase</fullName>
    </submittedName>
</protein>
<proteinExistence type="predicted"/>
<evidence type="ECO:0000313" key="2">
    <source>
        <dbReference type="WBParaSite" id="JU765_v2.g18552.t1"/>
    </source>
</evidence>
<dbReference type="Proteomes" id="UP000887576">
    <property type="component" value="Unplaced"/>
</dbReference>
<accession>A0AC34QRE9</accession>
<dbReference type="WBParaSite" id="JU765_v2.g18552.t1">
    <property type="protein sequence ID" value="JU765_v2.g18552.t1"/>
    <property type="gene ID" value="JU765_v2.g18552"/>
</dbReference>
<name>A0AC34QRE9_9BILA</name>